<dbReference type="Gene3D" id="3.40.50.12230">
    <property type="match status" value="1"/>
</dbReference>
<dbReference type="InterPro" id="IPR005794">
    <property type="entry name" value="Fmt"/>
</dbReference>
<evidence type="ECO:0000259" key="7">
    <source>
        <dbReference type="Pfam" id="PF02911"/>
    </source>
</evidence>
<comment type="caution">
    <text evidence="8">The sequence shown here is derived from an EMBL/GenBank/DDBJ whole genome shotgun (WGS) entry which is preliminary data.</text>
</comment>
<evidence type="ECO:0000256" key="2">
    <source>
        <dbReference type="ARBA" id="ARBA00012261"/>
    </source>
</evidence>
<dbReference type="OrthoDB" id="9802815at2"/>
<dbReference type="PANTHER" id="PTHR11138">
    <property type="entry name" value="METHIONYL-TRNA FORMYLTRANSFERASE"/>
    <property type="match status" value="1"/>
</dbReference>
<accession>A0A511RMB1</accession>
<protein>
    <recommendedName>
        <fullName evidence="2 5">Methionyl-tRNA formyltransferase</fullName>
        <ecNumber evidence="2 5">2.1.2.9</ecNumber>
    </recommendedName>
</protein>
<dbReference type="RefSeq" id="WP_147148822.1">
    <property type="nucleotide sequence ID" value="NZ_BJXN01000021.1"/>
</dbReference>
<sequence>MRRRLAFFGSPAWAVPVLEALAREHDVALVVTQPDRPKGRGLKTAESPVAEAARRLGVEVAKPRRLRKDPEIARRLRALDLDAGVVAAYGQIIPEALLEIPRYGFLNIHPSLLPKYRGAAPVNWALIRGEPETGVSIMRLDAGMDTGPVFVQERTPIGADETAAGLSERLRDRGVELLLDVLAHLEERQPEPQRGEPSYAPLLTKEDGRIRWSDPARKIYDRHRGVQPWPGSWFEHQGRRVKVLELRPAEGRGAPGEVLAVGSEGVRVATGEGAVLLVTVQPEGKRPMLAADWARGHGVAPGVRLGGG</sequence>
<dbReference type="InterPro" id="IPR044135">
    <property type="entry name" value="Met-tRNA-FMT_C"/>
</dbReference>
<reference evidence="8 9" key="1">
    <citation type="submission" date="2019-07" db="EMBL/GenBank/DDBJ databases">
        <title>Whole genome shotgun sequence of Oceanithermus desulfurans NBRC 100063.</title>
        <authorList>
            <person name="Hosoyama A."/>
            <person name="Uohara A."/>
            <person name="Ohji S."/>
            <person name="Ichikawa N."/>
        </authorList>
    </citation>
    <scope>NUCLEOTIDE SEQUENCE [LARGE SCALE GENOMIC DNA]</scope>
    <source>
        <strain evidence="8 9">NBRC 100063</strain>
    </source>
</reference>
<comment type="function">
    <text evidence="5">Attaches a formyl group to the free amino group of methionyl-tRNA(fMet). The formyl group appears to play a dual role in the initiator identity of N-formylmethionyl-tRNA by promoting its recognition by IF2 and preventing the misappropriation of this tRNA by the elongation apparatus.</text>
</comment>
<dbReference type="EC" id="2.1.2.9" evidence="2 5"/>
<dbReference type="InterPro" id="IPR005793">
    <property type="entry name" value="Formyl_trans_C"/>
</dbReference>
<dbReference type="GO" id="GO:0005829">
    <property type="term" value="C:cytosol"/>
    <property type="evidence" value="ECO:0007669"/>
    <property type="project" value="TreeGrafter"/>
</dbReference>
<evidence type="ECO:0000313" key="9">
    <source>
        <dbReference type="Proteomes" id="UP000321827"/>
    </source>
</evidence>
<dbReference type="CDD" id="cd08646">
    <property type="entry name" value="FMT_core_Met-tRNA-FMT_N"/>
    <property type="match status" value="1"/>
</dbReference>
<evidence type="ECO:0000256" key="1">
    <source>
        <dbReference type="ARBA" id="ARBA00010699"/>
    </source>
</evidence>
<dbReference type="InterPro" id="IPR011034">
    <property type="entry name" value="Formyl_transferase-like_C_sf"/>
</dbReference>
<dbReference type="InterPro" id="IPR036477">
    <property type="entry name" value="Formyl_transf_N_sf"/>
</dbReference>
<feature type="binding site" evidence="5">
    <location>
        <begin position="111"/>
        <end position="114"/>
    </location>
    <ligand>
        <name>(6S)-5,6,7,8-tetrahydrofolate</name>
        <dbReference type="ChEBI" id="CHEBI:57453"/>
    </ligand>
</feature>
<gene>
    <name evidence="5 8" type="primary">fmt</name>
    <name evidence="8" type="ORF">ODE01S_22120</name>
</gene>
<keyword evidence="4 5" id="KW-0648">Protein biosynthesis</keyword>
<dbReference type="Pfam" id="PF02911">
    <property type="entry name" value="Formyl_trans_C"/>
    <property type="match status" value="1"/>
</dbReference>
<dbReference type="NCBIfam" id="TIGR00460">
    <property type="entry name" value="fmt"/>
    <property type="match status" value="1"/>
</dbReference>
<comment type="catalytic activity">
    <reaction evidence="5">
        <text>L-methionyl-tRNA(fMet) + (6R)-10-formyltetrahydrofolate = N-formyl-L-methionyl-tRNA(fMet) + (6S)-5,6,7,8-tetrahydrofolate + H(+)</text>
        <dbReference type="Rhea" id="RHEA:24380"/>
        <dbReference type="Rhea" id="RHEA-COMP:9952"/>
        <dbReference type="Rhea" id="RHEA-COMP:9953"/>
        <dbReference type="ChEBI" id="CHEBI:15378"/>
        <dbReference type="ChEBI" id="CHEBI:57453"/>
        <dbReference type="ChEBI" id="CHEBI:78530"/>
        <dbReference type="ChEBI" id="CHEBI:78844"/>
        <dbReference type="ChEBI" id="CHEBI:195366"/>
        <dbReference type="EC" id="2.1.2.9"/>
    </reaction>
</comment>
<dbReference type="Proteomes" id="UP000321827">
    <property type="component" value="Unassembled WGS sequence"/>
</dbReference>
<dbReference type="EMBL" id="BJXN01000021">
    <property type="protein sequence ID" value="GEM90778.1"/>
    <property type="molecule type" value="Genomic_DNA"/>
</dbReference>
<keyword evidence="3 5" id="KW-0808">Transferase</keyword>
<dbReference type="AlphaFoldDB" id="A0A511RMB1"/>
<feature type="domain" description="Formyl transferase N-terminal" evidence="6">
    <location>
        <begin position="4"/>
        <end position="182"/>
    </location>
</feature>
<name>A0A511RMB1_9DEIN</name>
<dbReference type="SUPFAM" id="SSF53328">
    <property type="entry name" value="Formyltransferase"/>
    <property type="match status" value="1"/>
</dbReference>
<comment type="similarity">
    <text evidence="1 5">Belongs to the Fmt family.</text>
</comment>
<dbReference type="HAMAP" id="MF_00182">
    <property type="entry name" value="Formyl_trans"/>
    <property type="match status" value="1"/>
</dbReference>
<dbReference type="InterPro" id="IPR041711">
    <property type="entry name" value="Met-tRNA-FMT_N"/>
</dbReference>
<dbReference type="CDD" id="cd08704">
    <property type="entry name" value="Met_tRNA_FMT_C"/>
    <property type="match status" value="1"/>
</dbReference>
<evidence type="ECO:0000313" key="8">
    <source>
        <dbReference type="EMBL" id="GEM90778.1"/>
    </source>
</evidence>
<dbReference type="Pfam" id="PF00551">
    <property type="entry name" value="Formyl_trans_N"/>
    <property type="match status" value="1"/>
</dbReference>
<dbReference type="GO" id="GO:0004479">
    <property type="term" value="F:methionyl-tRNA formyltransferase activity"/>
    <property type="evidence" value="ECO:0007669"/>
    <property type="project" value="UniProtKB-UniRule"/>
</dbReference>
<feature type="domain" description="Formyl transferase C-terminal" evidence="7">
    <location>
        <begin position="203"/>
        <end position="297"/>
    </location>
</feature>
<evidence type="ECO:0000259" key="6">
    <source>
        <dbReference type="Pfam" id="PF00551"/>
    </source>
</evidence>
<evidence type="ECO:0000256" key="4">
    <source>
        <dbReference type="ARBA" id="ARBA00022917"/>
    </source>
</evidence>
<dbReference type="PANTHER" id="PTHR11138:SF5">
    <property type="entry name" value="METHIONYL-TRNA FORMYLTRANSFERASE, MITOCHONDRIAL"/>
    <property type="match status" value="1"/>
</dbReference>
<evidence type="ECO:0000256" key="5">
    <source>
        <dbReference type="HAMAP-Rule" id="MF_00182"/>
    </source>
</evidence>
<evidence type="ECO:0000256" key="3">
    <source>
        <dbReference type="ARBA" id="ARBA00022679"/>
    </source>
</evidence>
<proteinExistence type="inferred from homology"/>
<dbReference type="InterPro" id="IPR002376">
    <property type="entry name" value="Formyl_transf_N"/>
</dbReference>
<organism evidence="8 9">
    <name type="scientific">Oceanithermus desulfurans NBRC 100063</name>
    <dbReference type="NCBI Taxonomy" id="1227550"/>
    <lineage>
        <taxon>Bacteria</taxon>
        <taxon>Thermotogati</taxon>
        <taxon>Deinococcota</taxon>
        <taxon>Deinococci</taxon>
        <taxon>Thermales</taxon>
        <taxon>Thermaceae</taxon>
        <taxon>Oceanithermus</taxon>
    </lineage>
</organism>
<dbReference type="SUPFAM" id="SSF50486">
    <property type="entry name" value="FMT C-terminal domain-like"/>
    <property type="match status" value="1"/>
</dbReference>